<evidence type="ECO:0000259" key="9">
    <source>
        <dbReference type="Pfam" id="PF11970"/>
    </source>
</evidence>
<dbReference type="Pfam" id="PF11970">
    <property type="entry name" value="GPR_Gpa2_C"/>
    <property type="match status" value="1"/>
</dbReference>
<keyword evidence="2 6" id="KW-0812">Transmembrane</keyword>
<feature type="domain" description="G protein-coupled receptor GPR1/2/3 C-terminal" evidence="9">
    <location>
        <begin position="511"/>
        <end position="584"/>
    </location>
</feature>
<name>A0A9P9A7T1_9PEZI</name>
<evidence type="ECO:0000256" key="1">
    <source>
        <dbReference type="ARBA" id="ARBA00004141"/>
    </source>
</evidence>
<accession>A0A9P9A7T1</accession>
<dbReference type="OrthoDB" id="5368598at2759"/>
<feature type="domain" description="Glucose receptor Git3-like N-terminal" evidence="8">
    <location>
        <begin position="45"/>
        <end position="231"/>
    </location>
</feature>
<comment type="caution">
    <text evidence="10">The sequence shown here is derived from an EMBL/GenBank/DDBJ whole genome shotgun (WGS) entry which is preliminary data.</text>
</comment>
<keyword evidence="4 6" id="KW-0472">Membrane</keyword>
<evidence type="ECO:0000256" key="4">
    <source>
        <dbReference type="ARBA" id="ARBA00023136"/>
    </source>
</evidence>
<feature type="transmembrane region" description="Helical" evidence="6">
    <location>
        <begin position="79"/>
        <end position="102"/>
    </location>
</feature>
<feature type="signal peptide" evidence="7">
    <location>
        <begin position="1"/>
        <end position="23"/>
    </location>
</feature>
<evidence type="ECO:0000313" key="11">
    <source>
        <dbReference type="Proteomes" id="UP000770015"/>
    </source>
</evidence>
<feature type="compositionally biased region" description="Polar residues" evidence="5">
    <location>
        <begin position="443"/>
        <end position="454"/>
    </location>
</feature>
<dbReference type="InterPro" id="IPR023041">
    <property type="entry name" value="Glucose_rcpt_Git3-like_N"/>
</dbReference>
<evidence type="ECO:0000256" key="6">
    <source>
        <dbReference type="SAM" id="Phobius"/>
    </source>
</evidence>
<keyword evidence="3 6" id="KW-1133">Transmembrane helix</keyword>
<dbReference type="Proteomes" id="UP000770015">
    <property type="component" value="Unassembled WGS sequence"/>
</dbReference>
<feature type="compositionally biased region" description="Acidic residues" evidence="5">
    <location>
        <begin position="685"/>
        <end position="694"/>
    </location>
</feature>
<keyword evidence="7" id="KW-0732">Signal</keyword>
<dbReference type="PANTHER" id="PTHR23112">
    <property type="entry name" value="G PROTEIN-COUPLED RECEPTOR 157-RELATED"/>
    <property type="match status" value="1"/>
</dbReference>
<dbReference type="Pfam" id="PF11710">
    <property type="entry name" value="Git3"/>
    <property type="match status" value="1"/>
</dbReference>
<evidence type="ECO:0000259" key="8">
    <source>
        <dbReference type="Pfam" id="PF11710"/>
    </source>
</evidence>
<sequence length="726" mass="80360">MPPTSGGLALLSLVAAGFAAASAEDEILHDPFIPTGLTGRQIHILRVSSLVFSVLTIASSLLVLYWFSHMRRSFRHDLIMLLIVGDTVEALFFFIFPVVYLVNGPIDSQSNFCQVSGFFLAVGIESSDIAVGLIAIHTALYIFKPNQGSGQSGLYPYRYWAYAAYTVIPLLLGGLAFVNDPAYTNNGSYCYLPAEPRWSRFALSWVPRYVILLLIVVIYGFIYIYVTILMRRFGQQSDMNEGSRPAGTAGLRTNQTGSVPPTPPIAYHGLIPSSSDSRSVSYVDWDRPRGSISSIDTIGMEADRTYAATDAAGRRQRRASLARALRWKWPKSSSEAAIDIPPESLVPDEQDGPRPESARSPHNSISHASITIPPPSVRADQVSRGPVVKRERATQFAFRPQRAMSVPQIQPPPPGTNVQAFPSQDMQADSGFWNRPVEVGDKGTSNATSQSNPNMVAVLHRGPPRHKQRQQLSVPEGGPTNPPPNVSGSTGTSSSNFIPPHMSADPAGMGKAREKIRRQLRLLFIYPVIYVLVWLLPFIAHIFRWDDPNKSGPFGLVYASLVSLCIQGFADSVLFAMREKPWRHPRRASVSSTGTLFRRHSSHANNNYDGWCPSFRPMLARCFGDKWAFSKSLGGGRTREEMLVDGRFARIRRVLETEEWTTRERGPRTEREWWEWLEDIGGSWDSDDDADVEGLELNSPAAQSPPSPAEGSRSPLSPLYPRFGSI</sequence>
<dbReference type="EMBL" id="JAGSXJ010000014">
    <property type="protein sequence ID" value="KAH6685918.1"/>
    <property type="molecule type" value="Genomic_DNA"/>
</dbReference>
<dbReference type="GO" id="GO:0004930">
    <property type="term" value="F:G protein-coupled receptor activity"/>
    <property type="evidence" value="ECO:0007669"/>
    <property type="project" value="TreeGrafter"/>
</dbReference>
<keyword evidence="10" id="KW-0675">Receptor</keyword>
<proteinExistence type="predicted"/>
<dbReference type="AlphaFoldDB" id="A0A9P9A7T1"/>
<feature type="transmembrane region" description="Helical" evidence="6">
    <location>
        <begin position="159"/>
        <end position="178"/>
    </location>
</feature>
<protein>
    <submittedName>
        <fullName evidence="10">G protein-coupled glucose receptor regulating Gpa2-domain-containing protein</fullName>
    </submittedName>
</protein>
<feature type="transmembrane region" description="Helical" evidence="6">
    <location>
        <begin position="209"/>
        <end position="230"/>
    </location>
</feature>
<evidence type="ECO:0000256" key="7">
    <source>
        <dbReference type="SAM" id="SignalP"/>
    </source>
</evidence>
<dbReference type="PANTHER" id="PTHR23112:SF37">
    <property type="entry name" value="G PROTEIN-COUPLED RECEPTOR GPR1"/>
    <property type="match status" value="1"/>
</dbReference>
<organism evidence="10 11">
    <name type="scientific">Plectosphaerella plurivora</name>
    <dbReference type="NCBI Taxonomy" id="936078"/>
    <lineage>
        <taxon>Eukaryota</taxon>
        <taxon>Fungi</taxon>
        <taxon>Dikarya</taxon>
        <taxon>Ascomycota</taxon>
        <taxon>Pezizomycotina</taxon>
        <taxon>Sordariomycetes</taxon>
        <taxon>Hypocreomycetidae</taxon>
        <taxon>Glomerellales</taxon>
        <taxon>Plectosphaerellaceae</taxon>
        <taxon>Plectosphaerella</taxon>
    </lineage>
</organism>
<feature type="chain" id="PRO_5040266021" evidence="7">
    <location>
        <begin position="24"/>
        <end position="726"/>
    </location>
</feature>
<evidence type="ECO:0000313" key="10">
    <source>
        <dbReference type="EMBL" id="KAH6685918.1"/>
    </source>
</evidence>
<feature type="transmembrane region" description="Helical" evidence="6">
    <location>
        <begin position="47"/>
        <end position="67"/>
    </location>
</feature>
<dbReference type="GO" id="GO:0005886">
    <property type="term" value="C:plasma membrane"/>
    <property type="evidence" value="ECO:0007669"/>
    <property type="project" value="TreeGrafter"/>
</dbReference>
<comment type="subcellular location">
    <subcellularLocation>
        <location evidence="1">Membrane</location>
        <topology evidence="1">Multi-pass membrane protein</topology>
    </subcellularLocation>
</comment>
<feature type="compositionally biased region" description="Polar residues" evidence="5">
    <location>
        <begin position="360"/>
        <end position="369"/>
    </location>
</feature>
<dbReference type="SUPFAM" id="SSF81321">
    <property type="entry name" value="Family A G protein-coupled receptor-like"/>
    <property type="match status" value="1"/>
</dbReference>
<evidence type="ECO:0000256" key="2">
    <source>
        <dbReference type="ARBA" id="ARBA00022692"/>
    </source>
</evidence>
<feature type="region of interest" description="Disordered" evidence="5">
    <location>
        <begin position="427"/>
        <end position="510"/>
    </location>
</feature>
<dbReference type="InterPro" id="IPR022596">
    <property type="entry name" value="GPR1/2/3_C"/>
</dbReference>
<dbReference type="GO" id="GO:0007189">
    <property type="term" value="P:adenylate cyclase-activating G protein-coupled receptor signaling pathway"/>
    <property type="evidence" value="ECO:0007669"/>
    <property type="project" value="TreeGrafter"/>
</dbReference>
<gene>
    <name evidence="10" type="ORF">F5X68DRAFT_232894</name>
</gene>
<feature type="region of interest" description="Disordered" evidence="5">
    <location>
        <begin position="332"/>
        <end position="387"/>
    </location>
</feature>
<keyword evidence="11" id="KW-1185">Reference proteome</keyword>
<feature type="transmembrane region" description="Helical" evidence="6">
    <location>
        <begin position="555"/>
        <end position="577"/>
    </location>
</feature>
<feature type="transmembrane region" description="Helical" evidence="6">
    <location>
        <begin position="523"/>
        <end position="543"/>
    </location>
</feature>
<feature type="transmembrane region" description="Helical" evidence="6">
    <location>
        <begin position="117"/>
        <end position="143"/>
    </location>
</feature>
<feature type="region of interest" description="Disordered" evidence="5">
    <location>
        <begin position="240"/>
        <end position="278"/>
    </location>
</feature>
<evidence type="ECO:0000256" key="3">
    <source>
        <dbReference type="ARBA" id="ARBA00022989"/>
    </source>
</evidence>
<feature type="region of interest" description="Disordered" evidence="5">
    <location>
        <begin position="682"/>
        <end position="726"/>
    </location>
</feature>
<reference evidence="10" key="1">
    <citation type="journal article" date="2021" name="Nat. Commun.">
        <title>Genetic determinants of endophytism in the Arabidopsis root mycobiome.</title>
        <authorList>
            <person name="Mesny F."/>
            <person name="Miyauchi S."/>
            <person name="Thiergart T."/>
            <person name="Pickel B."/>
            <person name="Atanasova L."/>
            <person name="Karlsson M."/>
            <person name="Huettel B."/>
            <person name="Barry K.W."/>
            <person name="Haridas S."/>
            <person name="Chen C."/>
            <person name="Bauer D."/>
            <person name="Andreopoulos W."/>
            <person name="Pangilinan J."/>
            <person name="LaButti K."/>
            <person name="Riley R."/>
            <person name="Lipzen A."/>
            <person name="Clum A."/>
            <person name="Drula E."/>
            <person name="Henrissat B."/>
            <person name="Kohler A."/>
            <person name="Grigoriev I.V."/>
            <person name="Martin F.M."/>
            <person name="Hacquard S."/>
        </authorList>
    </citation>
    <scope>NUCLEOTIDE SEQUENCE</scope>
    <source>
        <strain evidence="10">MPI-SDFR-AT-0117</strain>
    </source>
</reference>
<evidence type="ECO:0000256" key="5">
    <source>
        <dbReference type="SAM" id="MobiDB-lite"/>
    </source>
</evidence>
<dbReference type="Gene3D" id="1.20.1070.10">
    <property type="entry name" value="Rhodopsin 7-helix transmembrane proteins"/>
    <property type="match status" value="1"/>
</dbReference>